<dbReference type="EMBL" id="FQWQ01000004">
    <property type="protein sequence ID" value="SHH72438.1"/>
    <property type="molecule type" value="Genomic_DNA"/>
</dbReference>
<feature type="transmembrane region" description="Helical" evidence="6">
    <location>
        <begin position="120"/>
        <end position="137"/>
    </location>
</feature>
<sequence>MTYVLLILFTITFFYLAIANRLDSIINLLVFQGILLFGMAFIELRELHVVNLVFILLETIVFKTIAIPVFLRYVIRKNNLTRESEPFLSNFVSLIIITLMIVIVTFIISNAIHDTHVKNIFFVVALSTLFTGLYLIVSRRMIITHVMGFLVIENGVFILTLAVGNEMPALVNIGILLDIFVTALLLGIFVNKIGDVLKDMDVNKLRNLKD</sequence>
<reference evidence="7 8" key="1">
    <citation type="submission" date="2016-11" db="EMBL/GenBank/DDBJ databases">
        <authorList>
            <person name="Jaros S."/>
            <person name="Januszkiewicz K."/>
            <person name="Wedrychowicz H."/>
        </authorList>
    </citation>
    <scope>NUCLEOTIDE SEQUENCE [LARGE SCALE GENOMIC DNA]</scope>
    <source>
        <strain evidence="7 8">DSM 24574</strain>
    </source>
</reference>
<dbReference type="PANTHER" id="PTHR38601">
    <property type="entry name" value="HYDROGENASE-4 COMPONENT E"/>
    <property type="match status" value="1"/>
</dbReference>
<evidence type="ECO:0000313" key="8">
    <source>
        <dbReference type="Proteomes" id="UP000184212"/>
    </source>
</evidence>
<accession>A0A1M5VBA6</accession>
<evidence type="ECO:0000256" key="5">
    <source>
        <dbReference type="ARBA" id="ARBA00023136"/>
    </source>
</evidence>
<dbReference type="GO" id="GO:0005886">
    <property type="term" value="C:plasma membrane"/>
    <property type="evidence" value="ECO:0007669"/>
    <property type="project" value="UniProtKB-SubCell"/>
</dbReference>
<evidence type="ECO:0000313" key="7">
    <source>
        <dbReference type="EMBL" id="SHH72438.1"/>
    </source>
</evidence>
<dbReference type="PANTHER" id="PTHR38601:SF1">
    <property type="entry name" value="HYDROGENASE-4 COMPONENT E"/>
    <property type="match status" value="1"/>
</dbReference>
<evidence type="ECO:0000256" key="4">
    <source>
        <dbReference type="ARBA" id="ARBA00022989"/>
    </source>
</evidence>
<organism evidence="7 8">
    <name type="scientific">Chryseolinea serpens</name>
    <dbReference type="NCBI Taxonomy" id="947013"/>
    <lineage>
        <taxon>Bacteria</taxon>
        <taxon>Pseudomonadati</taxon>
        <taxon>Bacteroidota</taxon>
        <taxon>Cytophagia</taxon>
        <taxon>Cytophagales</taxon>
        <taxon>Fulvivirgaceae</taxon>
        <taxon>Chryseolinea</taxon>
    </lineage>
</organism>
<dbReference type="Proteomes" id="UP000184212">
    <property type="component" value="Unassembled WGS sequence"/>
</dbReference>
<keyword evidence="8" id="KW-1185">Reference proteome</keyword>
<feature type="transmembrane region" description="Helical" evidence="6">
    <location>
        <begin position="49"/>
        <end position="75"/>
    </location>
</feature>
<evidence type="ECO:0000256" key="2">
    <source>
        <dbReference type="ARBA" id="ARBA00022475"/>
    </source>
</evidence>
<gene>
    <name evidence="7" type="ORF">SAMN04488109_4972</name>
</gene>
<evidence type="ECO:0000256" key="6">
    <source>
        <dbReference type="SAM" id="Phobius"/>
    </source>
</evidence>
<protein>
    <submittedName>
        <fullName evidence="7">Hydrogenase-4 component E</fullName>
    </submittedName>
</protein>
<keyword evidence="4 6" id="KW-1133">Transmembrane helix</keyword>
<comment type="subcellular location">
    <subcellularLocation>
        <location evidence="1">Cell membrane</location>
        <topology evidence="1">Multi-pass membrane protein</topology>
    </subcellularLocation>
</comment>
<feature type="transmembrane region" description="Helical" evidence="6">
    <location>
        <begin position="142"/>
        <end position="163"/>
    </location>
</feature>
<dbReference type="AlphaFoldDB" id="A0A1M5VBA6"/>
<keyword evidence="5 6" id="KW-0472">Membrane</keyword>
<evidence type="ECO:0000256" key="3">
    <source>
        <dbReference type="ARBA" id="ARBA00022692"/>
    </source>
</evidence>
<dbReference type="STRING" id="947013.SAMN04488109_4972"/>
<feature type="transmembrane region" description="Helical" evidence="6">
    <location>
        <begin position="87"/>
        <end position="108"/>
    </location>
</feature>
<keyword evidence="3 6" id="KW-0812">Transmembrane</keyword>
<dbReference type="RefSeq" id="WP_073139810.1">
    <property type="nucleotide sequence ID" value="NZ_FQWQ01000004.1"/>
</dbReference>
<dbReference type="OrthoDB" id="1001125at2"/>
<feature type="transmembrane region" description="Helical" evidence="6">
    <location>
        <begin position="169"/>
        <end position="190"/>
    </location>
</feature>
<name>A0A1M5VBA6_9BACT</name>
<proteinExistence type="predicted"/>
<dbReference type="Gene3D" id="1.10.287.3510">
    <property type="match status" value="1"/>
</dbReference>
<evidence type="ECO:0000256" key="1">
    <source>
        <dbReference type="ARBA" id="ARBA00004651"/>
    </source>
</evidence>
<dbReference type="InterPro" id="IPR038730">
    <property type="entry name" value="HyfE-like"/>
</dbReference>
<keyword evidence="2" id="KW-1003">Cell membrane</keyword>